<dbReference type="PANTHER" id="PTHR14911:SF13">
    <property type="entry name" value="TRNA (GUANINE(6)-N2)-METHYLTRANSFERASE THUMP3"/>
    <property type="match status" value="1"/>
</dbReference>
<organism evidence="4 5">
    <name type="scientific">Flammeovirga pectinis</name>
    <dbReference type="NCBI Taxonomy" id="2494373"/>
    <lineage>
        <taxon>Bacteria</taxon>
        <taxon>Pseudomonadati</taxon>
        <taxon>Bacteroidota</taxon>
        <taxon>Cytophagia</taxon>
        <taxon>Cytophagales</taxon>
        <taxon>Flammeovirgaceae</taxon>
        <taxon>Flammeovirga</taxon>
    </lineage>
</organism>
<dbReference type="GO" id="GO:0030488">
    <property type="term" value="P:tRNA methylation"/>
    <property type="evidence" value="ECO:0007669"/>
    <property type="project" value="TreeGrafter"/>
</dbReference>
<accession>A0A3Q9FMF8</accession>
<proteinExistence type="predicted"/>
<dbReference type="Proteomes" id="UP000267268">
    <property type="component" value="Chromosome 1"/>
</dbReference>
<keyword evidence="4" id="KW-0808">Transferase</keyword>
<gene>
    <name evidence="4" type="ORF">EI427_13020</name>
</gene>
<reference evidence="4 5" key="1">
    <citation type="submission" date="2018-12" db="EMBL/GenBank/DDBJ databases">
        <title>Flammeovirga pectinis sp. nov., isolated from the gut of the Korean scallop, Patinopecten yessoensis.</title>
        <authorList>
            <person name="Bae J.-W."/>
            <person name="Jeong Y.-S."/>
            <person name="Kang W."/>
        </authorList>
    </citation>
    <scope>NUCLEOTIDE SEQUENCE [LARGE SCALE GENOMIC DNA]</scope>
    <source>
        <strain evidence="4 5">L12M1</strain>
    </source>
</reference>
<dbReference type="InterPro" id="IPR007848">
    <property type="entry name" value="Small_mtfrase_dom"/>
</dbReference>
<evidence type="ECO:0000256" key="1">
    <source>
        <dbReference type="ARBA" id="ARBA00022603"/>
    </source>
</evidence>
<dbReference type="SUPFAM" id="SSF53335">
    <property type="entry name" value="S-adenosyl-L-methionine-dependent methyltransferases"/>
    <property type="match status" value="1"/>
</dbReference>
<dbReference type="Gene3D" id="3.40.50.150">
    <property type="entry name" value="Vaccinia Virus protein VP39"/>
    <property type="match status" value="1"/>
</dbReference>
<evidence type="ECO:0000313" key="5">
    <source>
        <dbReference type="Proteomes" id="UP000267268"/>
    </source>
</evidence>
<dbReference type="RefSeq" id="WP_126615315.1">
    <property type="nucleotide sequence ID" value="NZ_CP034562.1"/>
</dbReference>
<dbReference type="InterPro" id="IPR029063">
    <property type="entry name" value="SAM-dependent_MTases_sf"/>
</dbReference>
<dbReference type="AlphaFoldDB" id="A0A3Q9FMF8"/>
<dbReference type="PANTHER" id="PTHR14911">
    <property type="entry name" value="THUMP DOMAIN-CONTAINING"/>
    <property type="match status" value="1"/>
</dbReference>
<sequence length="318" mass="36081">MQQQSHIYSLNFNFNESQLSKLESKYLFNEEVEGKLLFSDIKIEPSCSPFIKKRLDIQLASKDYKVLMDQIEAKKIKVEGFKVEYLMLEGDTIGYPERLGQLRDIGYRIEGEPDYYHPTITYGLCFHEETWYFGPLIKNNPEWQNHNKKPCSFSNSLSINTAKSLVNIAAKGNKKSSLIDACCGVGTVLLEACFAGYSIDGCDINHKACNNAKKNLAHYNYTANVFNSDIKDITKQYDAAIIDLPYNLYSYSTDDIAANIIKAAAQITNRIVVVSISDIEDFIKNAGFAITDFCTIDKIGKVKFTRNIWVCEKEPLKD</sequence>
<name>A0A3Q9FMF8_9BACT</name>
<feature type="domain" description="Methyltransferase small" evidence="3">
    <location>
        <begin position="166"/>
        <end position="267"/>
    </location>
</feature>
<keyword evidence="5" id="KW-1185">Reference proteome</keyword>
<protein>
    <submittedName>
        <fullName evidence="4">Methyltransferase domain-containing protein</fullName>
    </submittedName>
</protein>
<keyword evidence="2" id="KW-0949">S-adenosyl-L-methionine</keyword>
<dbReference type="GO" id="GO:0016423">
    <property type="term" value="F:tRNA (guanine) methyltransferase activity"/>
    <property type="evidence" value="ECO:0007669"/>
    <property type="project" value="TreeGrafter"/>
</dbReference>
<dbReference type="KEGG" id="fll:EI427_13020"/>
<evidence type="ECO:0000259" key="3">
    <source>
        <dbReference type="Pfam" id="PF05175"/>
    </source>
</evidence>
<dbReference type="Pfam" id="PF05175">
    <property type="entry name" value="MTS"/>
    <property type="match status" value="1"/>
</dbReference>
<evidence type="ECO:0000256" key="2">
    <source>
        <dbReference type="ARBA" id="ARBA00022691"/>
    </source>
</evidence>
<evidence type="ECO:0000313" key="4">
    <source>
        <dbReference type="EMBL" id="AZQ63126.1"/>
    </source>
</evidence>
<dbReference type="OrthoDB" id="9791556at2"/>
<keyword evidence="1 4" id="KW-0489">Methyltransferase</keyword>
<dbReference type="CDD" id="cd02440">
    <property type="entry name" value="AdoMet_MTases"/>
    <property type="match status" value="1"/>
</dbReference>
<dbReference type="EMBL" id="CP034562">
    <property type="protein sequence ID" value="AZQ63126.1"/>
    <property type="molecule type" value="Genomic_DNA"/>
</dbReference>